<evidence type="ECO:0000256" key="3">
    <source>
        <dbReference type="ARBA" id="ARBA00022692"/>
    </source>
</evidence>
<evidence type="ECO:0000256" key="4">
    <source>
        <dbReference type="ARBA" id="ARBA00022989"/>
    </source>
</evidence>
<dbReference type="PANTHER" id="PTHR10383:SF9">
    <property type="entry name" value="SERINE INCORPORATOR, ISOFORM F"/>
    <property type="match status" value="1"/>
</dbReference>
<dbReference type="GO" id="GO:0016020">
    <property type="term" value="C:membrane"/>
    <property type="evidence" value="ECO:0007669"/>
    <property type="project" value="UniProtKB-SubCell"/>
</dbReference>
<feature type="transmembrane region" description="Helical" evidence="6">
    <location>
        <begin position="251"/>
        <end position="274"/>
    </location>
</feature>
<evidence type="ECO:0000256" key="1">
    <source>
        <dbReference type="ARBA" id="ARBA00004141"/>
    </source>
</evidence>
<feature type="transmembrane region" description="Helical" evidence="6">
    <location>
        <begin position="504"/>
        <end position="524"/>
    </location>
</feature>
<keyword evidence="3 6" id="KW-0812">Transmembrane</keyword>
<evidence type="ECO:0000256" key="2">
    <source>
        <dbReference type="ARBA" id="ARBA00006665"/>
    </source>
</evidence>
<feature type="transmembrane region" description="Helical" evidence="6">
    <location>
        <begin position="183"/>
        <end position="203"/>
    </location>
</feature>
<gene>
    <name evidence="7" type="ORF">HG535_0G04550</name>
</gene>
<dbReference type="InterPro" id="IPR005016">
    <property type="entry name" value="TDE1/TMS"/>
</dbReference>
<proteinExistence type="inferred from homology"/>
<dbReference type="GeneID" id="59238355"/>
<comment type="similarity">
    <text evidence="2">Belongs to the TDE1 family.</text>
</comment>
<keyword evidence="8" id="KW-1185">Reference proteome</keyword>
<feature type="transmembrane region" description="Helical" evidence="6">
    <location>
        <begin position="209"/>
        <end position="230"/>
    </location>
</feature>
<keyword evidence="5 6" id="KW-0472">Membrane</keyword>
<feature type="transmembrane region" description="Helical" evidence="6">
    <location>
        <begin position="313"/>
        <end position="332"/>
    </location>
</feature>
<dbReference type="EMBL" id="CP058610">
    <property type="protein sequence ID" value="QLG74572.1"/>
    <property type="molecule type" value="Genomic_DNA"/>
</dbReference>
<feature type="transmembrane region" description="Helical" evidence="6">
    <location>
        <begin position="145"/>
        <end position="163"/>
    </location>
</feature>
<keyword evidence="4 6" id="KW-1133">Transmembrane helix</keyword>
<feature type="transmembrane region" description="Helical" evidence="6">
    <location>
        <begin position="101"/>
        <end position="118"/>
    </location>
</feature>
<protein>
    <recommendedName>
        <fullName evidence="9">Membrane protein TMS1</fullName>
    </recommendedName>
</protein>
<dbReference type="AlphaFoldDB" id="A0A7H9BA25"/>
<evidence type="ECO:0000313" key="8">
    <source>
        <dbReference type="Proteomes" id="UP000509704"/>
    </source>
</evidence>
<accession>A0A7H9BA25</accession>
<comment type="subcellular location">
    <subcellularLocation>
        <location evidence="1">Membrane</location>
        <topology evidence="1">Multi-pass membrane protein</topology>
    </subcellularLocation>
</comment>
<name>A0A7H9BA25_ZYGMR</name>
<evidence type="ECO:0008006" key="9">
    <source>
        <dbReference type="Google" id="ProtNLM"/>
    </source>
</evidence>
<dbReference type="KEGG" id="zmk:HG535_0G04550"/>
<sequence length="534" mass="59394">MQNLTLFRTYVLLSINNLVVFDTGFNTFSDSRRFMKTRLVHNSRLKRRNHKINTVAAMGALVSLPVTLGGSFIASGLGACCSNICSKTVASLGTSSMGTRLLYAMGLLLNSLVSWVSMSTNKSFLWPGETCASTGECGFFTVHRLNFALGLMHLTLAAVLYGVKSTKDARSNLQNSWWSLKLFLYLGLVILSFALPNSFFVNFSKWVSVPAGAIFIIVGLILLVDFAHEWAETCIFHVESDDESSPFWRKLLIIGTSAMYAASLAMIIAMYVIFCRQNCSMNQTAVTINCIFIVLVTGLSIHPRIQESNPKCGLAQSSMVAVYCTYLIMSAMTSEPDDKKCNPLTRSSGTRNASVVLGSLFTFAAIAYTTTRAAANTALQGTNGNGSIYLDEDVEYAGMGRQTRNQLRYEAIRQAVEEGSLPESALYDTSWLGRSSPSMNDNENDDNANDDEIIETKYNYSLFHIIFFMATQWIAILLTINVTQDDVGNFIPVGRTYFYSWVKIGSSWLCYCLYCWTILAPVLMPERFEFDNYY</sequence>
<feature type="transmembrane region" description="Helical" evidence="6">
    <location>
        <begin position="352"/>
        <end position="370"/>
    </location>
</feature>
<dbReference type="PANTHER" id="PTHR10383">
    <property type="entry name" value="SERINE INCORPORATOR"/>
    <property type="match status" value="1"/>
</dbReference>
<evidence type="ECO:0000313" key="7">
    <source>
        <dbReference type="EMBL" id="QLG74572.1"/>
    </source>
</evidence>
<organism evidence="7 8">
    <name type="scientific">Zygotorulaspora mrakii</name>
    <name type="common">Zygosaccharomyces mrakii</name>
    <dbReference type="NCBI Taxonomy" id="42260"/>
    <lineage>
        <taxon>Eukaryota</taxon>
        <taxon>Fungi</taxon>
        <taxon>Dikarya</taxon>
        <taxon>Ascomycota</taxon>
        <taxon>Saccharomycotina</taxon>
        <taxon>Saccharomycetes</taxon>
        <taxon>Saccharomycetales</taxon>
        <taxon>Saccharomycetaceae</taxon>
        <taxon>Zygotorulaspora</taxon>
    </lineage>
</organism>
<feature type="transmembrane region" description="Helical" evidence="6">
    <location>
        <begin position="280"/>
        <end position="301"/>
    </location>
</feature>
<dbReference type="RefSeq" id="XP_037146297.1">
    <property type="nucleotide sequence ID" value="XM_037290402.1"/>
</dbReference>
<dbReference type="OrthoDB" id="5963193at2759"/>
<dbReference type="Proteomes" id="UP000509704">
    <property type="component" value="Chromosome 7"/>
</dbReference>
<evidence type="ECO:0000256" key="6">
    <source>
        <dbReference type="SAM" id="Phobius"/>
    </source>
</evidence>
<feature type="transmembrane region" description="Helical" evidence="6">
    <location>
        <begin position="462"/>
        <end position="484"/>
    </location>
</feature>
<dbReference type="Pfam" id="PF03348">
    <property type="entry name" value="Serinc"/>
    <property type="match status" value="1"/>
</dbReference>
<reference evidence="7 8" key="1">
    <citation type="submission" date="2020-07" db="EMBL/GenBank/DDBJ databases">
        <title>The yeast mating-type switching endonuclease HO is a domesticated member of an unorthodox homing genetic element family.</title>
        <authorList>
            <person name="Coughlan A.Y."/>
            <person name="Lombardi L."/>
            <person name="Braun-Galleani S."/>
            <person name="Martos A.R."/>
            <person name="Galeote V."/>
            <person name="Bigey F."/>
            <person name="Dequin S."/>
            <person name="Byrne K.P."/>
            <person name="Wolfe K.H."/>
        </authorList>
    </citation>
    <scope>NUCLEOTIDE SEQUENCE [LARGE SCALE GENOMIC DNA]</scope>
    <source>
        <strain evidence="7 8">NRRL Y-6702</strain>
    </source>
</reference>
<evidence type="ECO:0000256" key="5">
    <source>
        <dbReference type="ARBA" id="ARBA00023136"/>
    </source>
</evidence>